<keyword evidence="4" id="KW-1185">Reference proteome</keyword>
<dbReference type="InterPro" id="IPR049435">
    <property type="entry name" value="Cas_Cas6_C"/>
</dbReference>
<evidence type="ECO:0000313" key="3">
    <source>
        <dbReference type="EMBL" id="MCM3715946.1"/>
    </source>
</evidence>
<evidence type="ECO:0000313" key="4">
    <source>
        <dbReference type="Proteomes" id="UP001139179"/>
    </source>
</evidence>
<dbReference type="EMBL" id="JAMBOL010000024">
    <property type="protein sequence ID" value="MCM3715946.1"/>
    <property type="molecule type" value="Genomic_DNA"/>
</dbReference>
<dbReference type="InterPro" id="IPR045747">
    <property type="entry name" value="CRISPR-assoc_prot_Cas6_N_sf"/>
</dbReference>
<protein>
    <submittedName>
        <fullName evidence="3">CRISPR-associated endoribonuclease Cas6</fullName>
    </submittedName>
</protein>
<name>A0A9X2DRT1_9BACI</name>
<dbReference type="NCBIfam" id="TIGR01877">
    <property type="entry name" value="cas_cas6"/>
    <property type="match status" value="1"/>
</dbReference>
<feature type="domain" description="CRISPR associated protein Cas6 C-terminal" evidence="2">
    <location>
        <begin position="112"/>
        <end position="237"/>
    </location>
</feature>
<evidence type="ECO:0000259" key="2">
    <source>
        <dbReference type="Pfam" id="PF01881"/>
    </source>
</evidence>
<reference evidence="3" key="1">
    <citation type="submission" date="2022-05" db="EMBL/GenBank/DDBJ databases">
        <title>Comparative Genomics of Spacecraft Associated Microbes.</title>
        <authorList>
            <person name="Tran M.T."/>
            <person name="Wright A."/>
            <person name="Seuylemezian A."/>
            <person name="Eisen J."/>
            <person name="Coil D."/>
        </authorList>
    </citation>
    <scope>NUCLEOTIDE SEQUENCE</scope>
    <source>
        <strain evidence="3">214.1.1</strain>
    </source>
</reference>
<dbReference type="Gene3D" id="3.30.70.1890">
    <property type="match status" value="1"/>
</dbReference>
<dbReference type="GO" id="GO:0016788">
    <property type="term" value="F:hydrolase activity, acting on ester bonds"/>
    <property type="evidence" value="ECO:0007669"/>
    <property type="project" value="InterPro"/>
</dbReference>
<dbReference type="PANTHER" id="PTHR36984">
    <property type="entry name" value="CRISPR-ASSOCIATED ENDORIBONUCLEASE CAS6 1"/>
    <property type="match status" value="1"/>
</dbReference>
<dbReference type="Proteomes" id="UP001139179">
    <property type="component" value="Unassembled WGS sequence"/>
</dbReference>
<dbReference type="Gene3D" id="3.30.70.1900">
    <property type="match status" value="1"/>
</dbReference>
<dbReference type="Pfam" id="PF01881">
    <property type="entry name" value="Cas_Cas6_C"/>
    <property type="match status" value="1"/>
</dbReference>
<organism evidence="3 4">
    <name type="scientific">Halalkalibacter oceani</name>
    <dbReference type="NCBI Taxonomy" id="1653776"/>
    <lineage>
        <taxon>Bacteria</taxon>
        <taxon>Bacillati</taxon>
        <taxon>Bacillota</taxon>
        <taxon>Bacilli</taxon>
        <taxon>Bacillales</taxon>
        <taxon>Bacillaceae</taxon>
        <taxon>Halalkalibacter</taxon>
    </lineage>
</organism>
<dbReference type="InterPro" id="IPR010156">
    <property type="entry name" value="CRISPR-assoc_prot_Cas6"/>
</dbReference>
<dbReference type="AlphaFoldDB" id="A0A9X2DRT1"/>
<gene>
    <name evidence="3" type="primary">cas6</name>
    <name evidence="3" type="ORF">M3202_17970</name>
</gene>
<keyword evidence="1" id="KW-0051">Antiviral defense</keyword>
<sequence length="241" mass="28170">MRIQINFQVASLPIAYRFVVLSFLKEAIKKGDETYFKRLYEEGEGKMKPFSYSVFLKNFTIQRDEIELDQMSVTISSSDIEYMLHLFNGIQLIREYQTRRGAWKMLGVRMVKEWEISSSSIDCRTLSPILIENRHGKPVHLEDESYRKEFSYYANLRIKELSGRNAYKPIMIEPIRMRKVVVKESNSTLRKETEGELLTYTAYQGELRLDGHPEDLQLLYQSGVGKRTSQGFGLLDIIREG</sequence>
<dbReference type="CDD" id="cd21140">
    <property type="entry name" value="Cas6_I-like"/>
    <property type="match status" value="1"/>
</dbReference>
<dbReference type="GO" id="GO:0051607">
    <property type="term" value="P:defense response to virus"/>
    <property type="evidence" value="ECO:0007669"/>
    <property type="project" value="UniProtKB-KW"/>
</dbReference>
<dbReference type="RefSeq" id="WP_251224636.1">
    <property type="nucleotide sequence ID" value="NZ_JAMBOL010000024.1"/>
</dbReference>
<comment type="caution">
    <text evidence="3">The sequence shown here is derived from an EMBL/GenBank/DDBJ whole genome shotgun (WGS) entry which is preliminary data.</text>
</comment>
<evidence type="ECO:0000256" key="1">
    <source>
        <dbReference type="ARBA" id="ARBA00023118"/>
    </source>
</evidence>
<proteinExistence type="predicted"/>
<accession>A0A9X2DRT1</accession>
<dbReference type="PANTHER" id="PTHR36984:SF3">
    <property type="entry name" value="CRISPR-ASSOCIATED ENDORIBONUCLEASE CAS6"/>
    <property type="match status" value="1"/>
</dbReference>